<feature type="signal peptide" evidence="2">
    <location>
        <begin position="1"/>
        <end position="34"/>
    </location>
</feature>
<dbReference type="InterPro" id="IPR012338">
    <property type="entry name" value="Beta-lactam/transpept-like"/>
</dbReference>
<reference evidence="5" key="1">
    <citation type="submission" date="2017-05" db="EMBL/GenBank/DDBJ databases">
        <authorList>
            <person name="Sharma S."/>
            <person name="Sidhu C."/>
            <person name="Pinnaka A.K."/>
        </authorList>
    </citation>
    <scope>NUCLEOTIDE SEQUENCE [LARGE SCALE GENOMIC DNA]</scope>
    <source>
        <strain evidence="5">AK93</strain>
    </source>
</reference>
<dbReference type="PANTHER" id="PTHR43283:SF7">
    <property type="entry name" value="BETA-LACTAMASE-RELATED DOMAIN-CONTAINING PROTEIN"/>
    <property type="match status" value="1"/>
</dbReference>
<dbReference type="Proteomes" id="UP000256763">
    <property type="component" value="Unassembled WGS sequence"/>
</dbReference>
<gene>
    <name evidence="4" type="ORF">CAL65_15775</name>
</gene>
<comment type="caution">
    <text evidence="4">The sequence shown here is derived from an EMBL/GenBank/DDBJ whole genome shotgun (WGS) entry which is preliminary data.</text>
</comment>
<feature type="chain" id="PRO_5017597027" description="Beta-lactamase-related domain-containing protein" evidence="2">
    <location>
        <begin position="35"/>
        <end position="413"/>
    </location>
</feature>
<evidence type="ECO:0000256" key="1">
    <source>
        <dbReference type="SAM" id="MobiDB-lite"/>
    </source>
</evidence>
<dbReference type="PANTHER" id="PTHR43283">
    <property type="entry name" value="BETA-LACTAMASE-RELATED"/>
    <property type="match status" value="1"/>
</dbReference>
<name>A0A3E0WNY1_9GAMM</name>
<dbReference type="InterPro" id="IPR050789">
    <property type="entry name" value="Diverse_Enzym_Activities"/>
</dbReference>
<accession>A0A3E0WNY1</accession>
<dbReference type="SUPFAM" id="SSF56601">
    <property type="entry name" value="beta-lactamase/transpeptidase-like"/>
    <property type="match status" value="1"/>
</dbReference>
<evidence type="ECO:0000313" key="5">
    <source>
        <dbReference type="Proteomes" id="UP000256763"/>
    </source>
</evidence>
<protein>
    <recommendedName>
        <fullName evidence="3">Beta-lactamase-related domain-containing protein</fullName>
    </recommendedName>
</protein>
<evidence type="ECO:0000256" key="2">
    <source>
        <dbReference type="SAM" id="SignalP"/>
    </source>
</evidence>
<dbReference type="Pfam" id="PF00144">
    <property type="entry name" value="Beta-lactamase"/>
    <property type="match status" value="1"/>
</dbReference>
<evidence type="ECO:0000259" key="3">
    <source>
        <dbReference type="Pfam" id="PF00144"/>
    </source>
</evidence>
<dbReference type="AlphaFoldDB" id="A0A3E0WNY1"/>
<keyword evidence="5" id="KW-1185">Reference proteome</keyword>
<feature type="region of interest" description="Disordered" evidence="1">
    <location>
        <begin position="34"/>
        <end position="60"/>
    </location>
</feature>
<dbReference type="EMBL" id="NFZW01000017">
    <property type="protein sequence ID" value="RFA34109.1"/>
    <property type="molecule type" value="Genomic_DNA"/>
</dbReference>
<dbReference type="RefSeq" id="WP_116303168.1">
    <property type="nucleotide sequence ID" value="NZ_NFZV01000018.1"/>
</dbReference>
<dbReference type="Gene3D" id="3.40.710.10">
    <property type="entry name" value="DD-peptidase/beta-lactamase superfamily"/>
    <property type="match status" value="1"/>
</dbReference>
<sequence>MMTTKRQTKTSWAGRYLPLIIVIAILAAAGQTHAANPPVDEPPDVNPPPDHFRDPGTGPWTLVSDPATECNLDPDLLRRADREIGTSYVVVRYGQLCHEHVDGLRDRSEQVYSVTKTLGALTIGALIHQTRNRDQPLGEFDRVDRYLDRFSFHEDATIAHVLAMVAAASPSLDWGSKRFRYDTTGSHAINDLSDIVNTVVQQDTRYLGSNIGQFYNRHLAEPLGFEDQRWGLSDRSKSFATTWNATLRDMARVGLLMNNGGVWNGERLIDLDFLYNMTHAAFEDANTGYGYLTWLNDVDECAPKPIHRTYPHGLSEATDCMLPDGCDQTYDVGVFYAAGLGGQYIIVHRGLDMVIAVKDSGGQSGREPRRFWNALRPAVLAHDPLYYNDEDAFCEAYGNGHYAPDLKLWEDGR</sequence>
<feature type="domain" description="Beta-lactamase-related" evidence="3">
    <location>
        <begin position="110"/>
        <end position="357"/>
    </location>
</feature>
<dbReference type="OrthoDB" id="9814204at2"/>
<evidence type="ECO:0000313" key="4">
    <source>
        <dbReference type="EMBL" id="RFA34109.1"/>
    </source>
</evidence>
<keyword evidence="2" id="KW-0732">Signal</keyword>
<proteinExistence type="predicted"/>
<dbReference type="InterPro" id="IPR001466">
    <property type="entry name" value="Beta-lactam-related"/>
</dbReference>
<organism evidence="4 5">
    <name type="scientific">Alkalilimnicola ehrlichii</name>
    <dbReference type="NCBI Taxonomy" id="351052"/>
    <lineage>
        <taxon>Bacteria</taxon>
        <taxon>Pseudomonadati</taxon>
        <taxon>Pseudomonadota</taxon>
        <taxon>Gammaproteobacteria</taxon>
        <taxon>Chromatiales</taxon>
        <taxon>Ectothiorhodospiraceae</taxon>
        <taxon>Alkalilimnicola</taxon>
    </lineage>
</organism>